<organism evidence="1 3">
    <name type="scientific">Alkalihalophilus lindianensis</name>
    <dbReference type="NCBI Taxonomy" id="1630542"/>
    <lineage>
        <taxon>Bacteria</taxon>
        <taxon>Bacillati</taxon>
        <taxon>Bacillota</taxon>
        <taxon>Bacilli</taxon>
        <taxon>Bacillales</taxon>
        <taxon>Bacillaceae</taxon>
        <taxon>Alkalihalophilus</taxon>
    </lineage>
</organism>
<name>A0ABU3X7A9_9BACI</name>
<accession>A0ABU3X7A9</accession>
<comment type="caution">
    <text evidence="1">The sequence shown here is derived from an EMBL/GenBank/DDBJ whole genome shotgun (WGS) entry which is preliminary data.</text>
</comment>
<protein>
    <submittedName>
        <fullName evidence="1">LPXTG cell wall anchor domain-containing protein</fullName>
    </submittedName>
</protein>
<dbReference type="EMBL" id="JAWJBA010000001">
    <property type="protein sequence ID" value="MDV2683782.1"/>
    <property type="molecule type" value="Genomic_DNA"/>
</dbReference>
<evidence type="ECO:0000313" key="3">
    <source>
        <dbReference type="Proteomes" id="UP001287282"/>
    </source>
</evidence>
<dbReference type="Proteomes" id="UP001287282">
    <property type="component" value="Unassembled WGS sequence"/>
</dbReference>
<evidence type="ECO:0000313" key="2">
    <source>
        <dbReference type="EMBL" id="MDV2683848.1"/>
    </source>
</evidence>
<keyword evidence="3" id="KW-1185">Reference proteome</keyword>
<dbReference type="NCBIfam" id="TIGR01167">
    <property type="entry name" value="LPXTG_anchor"/>
    <property type="match status" value="1"/>
</dbReference>
<reference evidence="1 3" key="1">
    <citation type="submission" date="2023-10" db="EMBL/GenBank/DDBJ databases">
        <title>Screening of Alkalihalobacillus lindianensis BZ-TG-R113 and Its Alleviation of Salt Stress on Rapeseed Growth.</title>
        <authorList>
            <person name="Zhao B."/>
            <person name="Guo T."/>
        </authorList>
    </citation>
    <scope>NUCLEOTIDE SEQUENCE [LARGE SCALE GENOMIC DNA]</scope>
    <source>
        <strain evidence="1 3">BZ-TG-R113</strain>
    </source>
</reference>
<dbReference type="RefSeq" id="WP_317121077.1">
    <property type="nucleotide sequence ID" value="NZ_JAWJBA010000001.1"/>
</dbReference>
<proteinExistence type="predicted"/>
<dbReference type="EMBL" id="JAWJBA010000001">
    <property type="protein sequence ID" value="MDV2683848.1"/>
    <property type="molecule type" value="Genomic_DNA"/>
</dbReference>
<gene>
    <name evidence="1" type="ORF">RYX56_05255</name>
    <name evidence="2" type="ORF">RYX56_05595</name>
</gene>
<evidence type="ECO:0000313" key="1">
    <source>
        <dbReference type="EMBL" id="MDV2683782.1"/>
    </source>
</evidence>
<sequence length="65" mass="6978">MNTILIVGGGAIIGAVGVFALKKKHRSDLAWTLELMMKLGLISSVGYIVIQTGKTIIHMFGGFPY</sequence>